<dbReference type="Proteomes" id="UP000821866">
    <property type="component" value="Chromosome 9"/>
</dbReference>
<dbReference type="AlphaFoldDB" id="A0A9J6D4Z6"/>
<protein>
    <recommendedName>
        <fullName evidence="2">Ig-like domain-containing protein</fullName>
    </recommendedName>
</protein>
<dbReference type="InterPro" id="IPR036179">
    <property type="entry name" value="Ig-like_dom_sf"/>
</dbReference>
<reference evidence="3" key="2">
    <citation type="submission" date="2021-09" db="EMBL/GenBank/DDBJ databases">
        <authorList>
            <person name="Jia N."/>
            <person name="Wang J."/>
            <person name="Shi W."/>
            <person name="Du L."/>
            <person name="Sun Y."/>
            <person name="Zhan W."/>
            <person name="Jiang J."/>
            <person name="Wang Q."/>
            <person name="Zhang B."/>
            <person name="Ji P."/>
            <person name="Sakyi L.B."/>
            <person name="Cui X."/>
            <person name="Yuan T."/>
            <person name="Jiang B."/>
            <person name="Yang W."/>
            <person name="Lam T.T.-Y."/>
            <person name="Chang Q."/>
            <person name="Ding S."/>
            <person name="Wang X."/>
            <person name="Zhu J."/>
            <person name="Ruan X."/>
            <person name="Zhao L."/>
            <person name="Wei J."/>
            <person name="Que T."/>
            <person name="Du C."/>
            <person name="Cheng J."/>
            <person name="Dai P."/>
            <person name="Han X."/>
            <person name="Huang E."/>
            <person name="Gao Y."/>
            <person name="Liu J."/>
            <person name="Shao H."/>
            <person name="Ye R."/>
            <person name="Li L."/>
            <person name="Wei W."/>
            <person name="Wang X."/>
            <person name="Wang C."/>
            <person name="Huo Q."/>
            <person name="Li W."/>
            <person name="Guo W."/>
            <person name="Chen H."/>
            <person name="Chen S."/>
            <person name="Zhou L."/>
            <person name="Zhou L."/>
            <person name="Ni X."/>
            <person name="Tian J."/>
            <person name="Zhou Y."/>
            <person name="Sheng Y."/>
            <person name="Liu T."/>
            <person name="Pan Y."/>
            <person name="Xia L."/>
            <person name="Li J."/>
            <person name="Zhao F."/>
            <person name="Cao W."/>
        </authorList>
    </citation>
    <scope>NUCLEOTIDE SEQUENCE</scope>
    <source>
        <strain evidence="3">Rmic-2018</strain>
        <tissue evidence="3">Larvae</tissue>
    </source>
</reference>
<keyword evidence="4" id="KW-1185">Reference proteome</keyword>
<dbReference type="InterPro" id="IPR013783">
    <property type="entry name" value="Ig-like_fold"/>
</dbReference>
<dbReference type="SMART" id="SM00408">
    <property type="entry name" value="IGc2"/>
    <property type="match status" value="1"/>
</dbReference>
<evidence type="ECO:0000313" key="3">
    <source>
        <dbReference type="EMBL" id="KAH8009137.1"/>
    </source>
</evidence>
<name>A0A9J6D4Z6_RHIMP</name>
<dbReference type="PROSITE" id="PS50835">
    <property type="entry name" value="IG_LIKE"/>
    <property type="match status" value="1"/>
</dbReference>
<evidence type="ECO:0000259" key="2">
    <source>
        <dbReference type="PROSITE" id="PS50835"/>
    </source>
</evidence>
<dbReference type="SUPFAM" id="SSF48726">
    <property type="entry name" value="Immunoglobulin"/>
    <property type="match status" value="1"/>
</dbReference>
<gene>
    <name evidence="3" type="ORF">HPB51_010927</name>
</gene>
<sequence length="254" mass="27652">MRGKPFHLALRSVSENSGRHASPLYHSGNMDLKTSKKSPQVPLKTDEKAKPMHNKPKPINPSRTEVQAAYLRCRGFPVTGKPAQRGEQLTLNETLVIPCDLHKDEASEVRWYHDGRAVGPAVDPRLRVAADGALVIDAAAHTDAGAYRCRWGERDSAALIVTPPVQIETNPETHVVDAGSTFKIDCKRGEVCTLCDSPHRQTCSCRSGERILIALLRLAQSVTGTLRRSRFLQLPGMTISAESESATSGGPTSL</sequence>
<feature type="domain" description="Ig-like" evidence="2">
    <location>
        <begin position="61"/>
        <end position="150"/>
    </location>
</feature>
<evidence type="ECO:0000256" key="1">
    <source>
        <dbReference type="SAM" id="MobiDB-lite"/>
    </source>
</evidence>
<proteinExistence type="predicted"/>
<dbReference type="Gene3D" id="2.60.40.10">
    <property type="entry name" value="Immunoglobulins"/>
    <property type="match status" value="1"/>
</dbReference>
<dbReference type="InterPro" id="IPR013098">
    <property type="entry name" value="Ig_I-set"/>
</dbReference>
<evidence type="ECO:0000313" key="4">
    <source>
        <dbReference type="Proteomes" id="UP000821866"/>
    </source>
</evidence>
<dbReference type="EMBL" id="JABSTU010000011">
    <property type="protein sequence ID" value="KAH8009137.1"/>
    <property type="molecule type" value="Genomic_DNA"/>
</dbReference>
<dbReference type="InterPro" id="IPR003598">
    <property type="entry name" value="Ig_sub2"/>
</dbReference>
<comment type="caution">
    <text evidence="3">The sequence shown here is derived from an EMBL/GenBank/DDBJ whole genome shotgun (WGS) entry which is preliminary data.</text>
</comment>
<reference evidence="3" key="1">
    <citation type="journal article" date="2020" name="Cell">
        <title>Large-Scale Comparative Analyses of Tick Genomes Elucidate Their Genetic Diversity and Vector Capacities.</title>
        <authorList>
            <consortium name="Tick Genome and Microbiome Consortium (TIGMIC)"/>
            <person name="Jia N."/>
            <person name="Wang J."/>
            <person name="Shi W."/>
            <person name="Du L."/>
            <person name="Sun Y."/>
            <person name="Zhan W."/>
            <person name="Jiang J.F."/>
            <person name="Wang Q."/>
            <person name="Zhang B."/>
            <person name="Ji P."/>
            <person name="Bell-Sakyi L."/>
            <person name="Cui X.M."/>
            <person name="Yuan T.T."/>
            <person name="Jiang B.G."/>
            <person name="Yang W.F."/>
            <person name="Lam T.T."/>
            <person name="Chang Q.C."/>
            <person name="Ding S.J."/>
            <person name="Wang X.J."/>
            <person name="Zhu J.G."/>
            <person name="Ruan X.D."/>
            <person name="Zhao L."/>
            <person name="Wei J.T."/>
            <person name="Ye R.Z."/>
            <person name="Que T.C."/>
            <person name="Du C.H."/>
            <person name="Zhou Y.H."/>
            <person name="Cheng J.X."/>
            <person name="Dai P.F."/>
            <person name="Guo W.B."/>
            <person name="Han X.H."/>
            <person name="Huang E.J."/>
            <person name="Li L.F."/>
            <person name="Wei W."/>
            <person name="Gao Y.C."/>
            <person name="Liu J.Z."/>
            <person name="Shao H.Z."/>
            <person name="Wang X."/>
            <person name="Wang C.C."/>
            <person name="Yang T.C."/>
            <person name="Huo Q.B."/>
            <person name="Li W."/>
            <person name="Chen H.Y."/>
            <person name="Chen S.E."/>
            <person name="Zhou L.G."/>
            <person name="Ni X.B."/>
            <person name="Tian J.H."/>
            <person name="Sheng Y."/>
            <person name="Liu T."/>
            <person name="Pan Y.S."/>
            <person name="Xia L.Y."/>
            <person name="Li J."/>
            <person name="Zhao F."/>
            <person name="Cao W.C."/>
        </authorList>
    </citation>
    <scope>NUCLEOTIDE SEQUENCE</scope>
    <source>
        <strain evidence="3">Rmic-2018</strain>
    </source>
</reference>
<dbReference type="InterPro" id="IPR007110">
    <property type="entry name" value="Ig-like_dom"/>
</dbReference>
<feature type="region of interest" description="Disordered" evidence="1">
    <location>
        <begin position="12"/>
        <end position="61"/>
    </location>
</feature>
<dbReference type="Pfam" id="PF07679">
    <property type="entry name" value="I-set"/>
    <property type="match status" value="1"/>
</dbReference>
<accession>A0A9J6D4Z6</accession>
<organism evidence="3 4">
    <name type="scientific">Rhipicephalus microplus</name>
    <name type="common">Cattle tick</name>
    <name type="synonym">Boophilus microplus</name>
    <dbReference type="NCBI Taxonomy" id="6941"/>
    <lineage>
        <taxon>Eukaryota</taxon>
        <taxon>Metazoa</taxon>
        <taxon>Ecdysozoa</taxon>
        <taxon>Arthropoda</taxon>
        <taxon>Chelicerata</taxon>
        <taxon>Arachnida</taxon>
        <taxon>Acari</taxon>
        <taxon>Parasitiformes</taxon>
        <taxon>Ixodida</taxon>
        <taxon>Ixodoidea</taxon>
        <taxon>Ixodidae</taxon>
        <taxon>Rhipicephalinae</taxon>
        <taxon>Rhipicephalus</taxon>
        <taxon>Boophilus</taxon>
    </lineage>
</organism>